<reference evidence="2" key="1">
    <citation type="submission" date="2016-09" db="EMBL/GenBank/DDBJ databases">
        <authorList>
            <person name="Guldener U."/>
        </authorList>
    </citation>
    <scope>NUCLEOTIDE SEQUENCE [LARGE SCALE GENOMIC DNA]</scope>
    <source>
        <strain evidence="2">V64-1</strain>
    </source>
</reference>
<dbReference type="Proteomes" id="UP000219369">
    <property type="component" value="Unassembled WGS sequence"/>
</dbReference>
<dbReference type="VEuPathDB" id="FungiDB:FOIG_10178"/>
<gene>
    <name evidence="1" type="ORF">FRV6_00555</name>
</gene>
<organism evidence="1 2">
    <name type="scientific">Fusarium oxysporum</name>
    <name type="common">Fusarium vascular wilt</name>
    <dbReference type="NCBI Taxonomy" id="5507"/>
    <lineage>
        <taxon>Eukaryota</taxon>
        <taxon>Fungi</taxon>
        <taxon>Dikarya</taxon>
        <taxon>Ascomycota</taxon>
        <taxon>Pezizomycotina</taxon>
        <taxon>Sordariomycetes</taxon>
        <taxon>Hypocreomycetidae</taxon>
        <taxon>Hypocreales</taxon>
        <taxon>Nectriaceae</taxon>
        <taxon>Fusarium</taxon>
        <taxon>Fusarium oxysporum species complex</taxon>
    </lineage>
</organism>
<dbReference type="EMBL" id="FMJY01000001">
    <property type="protein sequence ID" value="SCO76343.1"/>
    <property type="molecule type" value="Genomic_DNA"/>
</dbReference>
<dbReference type="PANTHER" id="PTHR35394:SF5">
    <property type="entry name" value="DUF3176 DOMAIN-CONTAINING PROTEIN"/>
    <property type="match status" value="1"/>
</dbReference>
<evidence type="ECO:0000313" key="2">
    <source>
        <dbReference type="Proteomes" id="UP000219369"/>
    </source>
</evidence>
<accession>A0A2H3T3L8</accession>
<dbReference type="VEuPathDB" id="FungiDB:FOC4_g10005092"/>
<name>A0A2H3T3L8_FUSOX</name>
<dbReference type="Pfam" id="PF11374">
    <property type="entry name" value="DUF3176"/>
    <property type="match status" value="1"/>
</dbReference>
<protein>
    <submittedName>
        <fullName evidence="1">Uncharacterized protein</fullName>
    </submittedName>
</protein>
<dbReference type="InterPro" id="IPR021514">
    <property type="entry name" value="DUF3176"/>
</dbReference>
<dbReference type="VEuPathDB" id="FungiDB:FOC1_g10007802"/>
<dbReference type="VEuPathDB" id="FungiDB:FOMG_14742"/>
<evidence type="ECO:0000313" key="1">
    <source>
        <dbReference type="EMBL" id="SCO76343.1"/>
    </source>
</evidence>
<dbReference type="OrthoDB" id="5102884at2759"/>
<sequence>MSCQLVSPDAAVSKPQQVGGVCAQSFQRITSPDLSSVRFILKLDAATHVSQGKWNWLSRSVQPLVDFDRFDAASRGAWGSLRLLQSCVRRPRWIAIGALTAIAPLTFEPFTQAVLAIRDKEVILDHREYNKVVQSSNGSLETHGNVPTIGRSTRLDGASWTGAFAGVGLVQFPGPNNTPMNFSVYRTSSNIQEDMAMKAAMWNGFSPFTARQNLKPAFACAIGNCTWANFTSIAVCSKCRDISGYVTKSSGPVKLPSGIQATGPYDQSWVLGARGNPA</sequence>
<dbReference type="PANTHER" id="PTHR35394">
    <property type="entry name" value="DUF3176 DOMAIN-CONTAINING PROTEIN"/>
    <property type="match status" value="1"/>
</dbReference>
<proteinExistence type="predicted"/>
<dbReference type="VEuPathDB" id="FungiDB:FOXG_12220"/>
<dbReference type="AlphaFoldDB" id="A0A2H3T3L8"/>